<dbReference type="SUPFAM" id="SSF54631">
    <property type="entry name" value="CBS-domain pair"/>
    <property type="match status" value="1"/>
</dbReference>
<keyword evidence="8 12" id="KW-0520">NAD</keyword>
<evidence type="ECO:0000259" key="17">
    <source>
        <dbReference type="PROSITE" id="PS51371"/>
    </source>
</evidence>
<dbReference type="GO" id="GO:0006183">
    <property type="term" value="P:GTP biosynthetic process"/>
    <property type="evidence" value="ECO:0007669"/>
    <property type="project" value="TreeGrafter"/>
</dbReference>
<keyword evidence="4 16" id="KW-0332">GMP biosynthesis</keyword>
<evidence type="ECO:0000313" key="18">
    <source>
        <dbReference type="EMBL" id="KON31427.1"/>
    </source>
</evidence>
<evidence type="ECO:0000256" key="11">
    <source>
        <dbReference type="PIRSR" id="PIRSR000130-1"/>
    </source>
</evidence>
<sequence length="483" mass="52107">MGFRDKFRNADHALTFNDVLLLPGWTTIEPAEADVRSRATGGIELNVPFISSPMDTVTGSEMAVALARQGGLGVLHRNCSVEEEQEMARNVKRAEALIVRDVVTVSPGSTVEDLLRLMDEHSIHGFPVVEDGDRLVGIVTWRDVRLADPDLRVADVMTQEVVTAGEEITLEEAKRVLHRHRIEKLPIVDDEGRVRGLITMRDITLKGTYPNAVRDEQGRLICAAAISPFDLDRARALEEYVDVLVTDVAHFHNRNCFEAVKKVLEEVSAEVVVGNIGTYEAAEDCITKLDGIAGLRVGIGSGSICTTSVVTKAGSPTLYAVSQAADAVREYGADIPIVADGGIRNPGDIAVALAVGASCAMMGNVFAGCSESPGRLVALEGRYYKEYYGMGSAAARKKRFAQDRYSQPAKTVAEGVEGWVPYRGGVADIVAEFTGGLRAAMGYVGARTIAEMQEKAKLALVTERGSQELTAHDILLPGSERRP</sequence>
<dbReference type="InterPro" id="IPR015875">
    <property type="entry name" value="IMP_DH/GMP_Rdtase_CS"/>
</dbReference>
<keyword evidence="3 16" id="KW-0479">Metal-binding</keyword>
<evidence type="ECO:0000256" key="13">
    <source>
        <dbReference type="PIRSR" id="PIRSR000130-4"/>
    </source>
</evidence>
<dbReference type="GO" id="GO:0003938">
    <property type="term" value="F:IMP dehydrogenase activity"/>
    <property type="evidence" value="ECO:0007669"/>
    <property type="project" value="UniProtKB-EC"/>
</dbReference>
<evidence type="ECO:0000313" key="19">
    <source>
        <dbReference type="Proteomes" id="UP000037210"/>
    </source>
</evidence>
<keyword evidence="9 14" id="KW-0129">CBS domain</keyword>
<dbReference type="FunFam" id="3.20.20.70:FF:000424">
    <property type="entry name" value="Inosine-5'-monophosphate dehydrogenase 2"/>
    <property type="match status" value="1"/>
</dbReference>
<dbReference type="InterPro" id="IPR000644">
    <property type="entry name" value="CBS_dom"/>
</dbReference>
<dbReference type="PANTHER" id="PTHR11911:SF111">
    <property type="entry name" value="INOSINE-5'-MONOPHOSPHATE DEHYDROGENASE"/>
    <property type="match status" value="1"/>
</dbReference>
<organism evidence="18 19">
    <name type="scientific">miscellaneous Crenarchaeota group-15 archaeon DG-45</name>
    <dbReference type="NCBI Taxonomy" id="1685127"/>
    <lineage>
        <taxon>Archaea</taxon>
        <taxon>Candidatus Bathyarchaeota</taxon>
        <taxon>MCG-15</taxon>
    </lineage>
</organism>
<evidence type="ECO:0000256" key="6">
    <source>
        <dbReference type="ARBA" id="ARBA00022958"/>
    </source>
</evidence>
<dbReference type="UniPathway" id="UPA00601">
    <property type="reaction ID" value="UER00295"/>
</dbReference>
<dbReference type="InterPro" id="IPR046342">
    <property type="entry name" value="CBS_dom_sf"/>
</dbReference>
<comment type="caution">
    <text evidence="18">The sequence shown here is derived from an EMBL/GenBank/DDBJ whole genome shotgun (WGS) entry which is preliminary data.</text>
</comment>
<dbReference type="GO" id="GO:0006177">
    <property type="term" value="P:GMP biosynthetic process"/>
    <property type="evidence" value="ECO:0007669"/>
    <property type="project" value="UniProtKB-KW"/>
</dbReference>
<dbReference type="CDD" id="cd00381">
    <property type="entry name" value="IMPDH"/>
    <property type="match status" value="1"/>
</dbReference>
<comment type="cofactor">
    <cofactor evidence="1">
        <name>K(+)</name>
        <dbReference type="ChEBI" id="CHEBI:29103"/>
    </cofactor>
</comment>
<dbReference type="PANTHER" id="PTHR11911">
    <property type="entry name" value="INOSINE-5-MONOPHOSPHATE DEHYDROGENASE RELATED"/>
    <property type="match status" value="1"/>
</dbReference>
<feature type="domain" description="CBS" evidence="17">
    <location>
        <begin position="98"/>
        <end position="156"/>
    </location>
</feature>
<proteinExistence type="inferred from homology"/>
<gene>
    <name evidence="18" type="ORF">AC482_00905</name>
</gene>
<comment type="pathway">
    <text evidence="16">Purine metabolism; XMP biosynthesis via de novo pathway; XMP from IMP: step 1/1.</text>
</comment>
<evidence type="ECO:0000256" key="3">
    <source>
        <dbReference type="ARBA" id="ARBA00022723"/>
    </source>
</evidence>
<comment type="catalytic activity">
    <reaction evidence="10 16">
        <text>IMP + NAD(+) + H2O = XMP + NADH + H(+)</text>
        <dbReference type="Rhea" id="RHEA:11708"/>
        <dbReference type="ChEBI" id="CHEBI:15377"/>
        <dbReference type="ChEBI" id="CHEBI:15378"/>
        <dbReference type="ChEBI" id="CHEBI:57464"/>
        <dbReference type="ChEBI" id="CHEBI:57540"/>
        <dbReference type="ChEBI" id="CHEBI:57945"/>
        <dbReference type="ChEBI" id="CHEBI:58053"/>
        <dbReference type="EC" id="1.1.1.205"/>
    </reaction>
</comment>
<dbReference type="SUPFAM" id="SSF51412">
    <property type="entry name" value="Inosine monophosphate dehydrogenase (IMPDH)"/>
    <property type="match status" value="1"/>
</dbReference>
<feature type="domain" description="CBS" evidence="17">
    <location>
        <begin position="157"/>
        <end position="213"/>
    </location>
</feature>
<dbReference type="PATRIC" id="fig|1685127.3.peg.162"/>
<dbReference type="AlphaFoldDB" id="A0A0M0BS64"/>
<dbReference type="PIRSF" id="PIRSF000130">
    <property type="entry name" value="IMPDH"/>
    <property type="match status" value="1"/>
</dbReference>
<dbReference type="CDD" id="cd04601">
    <property type="entry name" value="CBS_pair_IMPDH"/>
    <property type="match status" value="1"/>
</dbReference>
<keyword evidence="5 16" id="KW-0658">Purine biosynthesis</keyword>
<dbReference type="NCBIfam" id="TIGR01302">
    <property type="entry name" value="IMP_dehydrog"/>
    <property type="match status" value="1"/>
</dbReference>
<feature type="binding site" description="in other chain" evidence="13">
    <location>
        <position position="302"/>
    </location>
    <ligand>
        <name>K(+)</name>
        <dbReference type="ChEBI" id="CHEBI:29103"/>
        <note>ligand shared between two tetrameric partners</note>
    </ligand>
</feature>
<feature type="binding site" description="in other chain" evidence="13">
    <location>
        <position position="300"/>
    </location>
    <ligand>
        <name>K(+)</name>
        <dbReference type="ChEBI" id="CHEBI:29103"/>
        <note>ligand shared between two tetrameric partners</note>
    </ligand>
</feature>
<name>A0A0M0BS64_9ARCH</name>
<evidence type="ECO:0000256" key="16">
    <source>
        <dbReference type="RuleBase" id="RU003928"/>
    </source>
</evidence>
<keyword evidence="7 15" id="KW-0560">Oxidoreductase</keyword>
<evidence type="ECO:0000256" key="5">
    <source>
        <dbReference type="ARBA" id="ARBA00022755"/>
    </source>
</evidence>
<dbReference type="PROSITE" id="PS51371">
    <property type="entry name" value="CBS"/>
    <property type="match status" value="2"/>
</dbReference>
<evidence type="ECO:0000256" key="14">
    <source>
        <dbReference type="PROSITE-ProRule" id="PRU00703"/>
    </source>
</evidence>
<feature type="binding site" evidence="12">
    <location>
        <begin position="247"/>
        <end position="249"/>
    </location>
    <ligand>
        <name>NAD(+)</name>
        <dbReference type="ChEBI" id="CHEBI:57540"/>
    </ligand>
</feature>
<protein>
    <recommendedName>
        <fullName evidence="16">Inosine-5'-monophosphate dehydrogenase</fullName>
        <ecNumber evidence="16">1.1.1.205</ecNumber>
    </recommendedName>
</protein>
<dbReference type="PROSITE" id="PS00487">
    <property type="entry name" value="IMP_DH_GMP_RED"/>
    <property type="match status" value="1"/>
</dbReference>
<dbReference type="Proteomes" id="UP000037210">
    <property type="component" value="Unassembled WGS sequence"/>
</dbReference>
<evidence type="ECO:0000256" key="9">
    <source>
        <dbReference type="ARBA" id="ARBA00023122"/>
    </source>
</evidence>
<feature type="active site" description="Thioimidate intermediate" evidence="11">
    <location>
        <position position="305"/>
    </location>
</feature>
<feature type="binding site" evidence="12">
    <location>
        <begin position="298"/>
        <end position="300"/>
    </location>
    <ligand>
        <name>NAD(+)</name>
        <dbReference type="ChEBI" id="CHEBI:57540"/>
    </ligand>
</feature>
<dbReference type="SMART" id="SM01240">
    <property type="entry name" value="IMPDH"/>
    <property type="match status" value="1"/>
</dbReference>
<evidence type="ECO:0000256" key="10">
    <source>
        <dbReference type="ARBA" id="ARBA00048028"/>
    </source>
</evidence>
<dbReference type="EC" id="1.1.1.205" evidence="16"/>
<dbReference type="EMBL" id="LFWZ01000005">
    <property type="protein sequence ID" value="KON31427.1"/>
    <property type="molecule type" value="Genomic_DNA"/>
</dbReference>
<evidence type="ECO:0000256" key="2">
    <source>
        <dbReference type="ARBA" id="ARBA00005502"/>
    </source>
</evidence>
<dbReference type="Pfam" id="PF00571">
    <property type="entry name" value="CBS"/>
    <property type="match status" value="2"/>
</dbReference>
<evidence type="ECO:0000256" key="8">
    <source>
        <dbReference type="ARBA" id="ARBA00023027"/>
    </source>
</evidence>
<feature type="binding site" description="in other chain" evidence="13">
    <location>
        <position position="305"/>
    </location>
    <ligand>
        <name>K(+)</name>
        <dbReference type="ChEBI" id="CHEBI:29103"/>
        <note>ligand shared between two tetrameric partners</note>
    </ligand>
</feature>
<comment type="similarity">
    <text evidence="2 15">Belongs to the IMPDH/GMPR family.</text>
</comment>
<dbReference type="SMART" id="SM00116">
    <property type="entry name" value="CBS"/>
    <property type="match status" value="2"/>
</dbReference>
<dbReference type="InterPro" id="IPR001093">
    <property type="entry name" value="IMP_DH_GMPRt"/>
</dbReference>
<evidence type="ECO:0000256" key="12">
    <source>
        <dbReference type="PIRSR" id="PIRSR000130-3"/>
    </source>
</evidence>
<reference evidence="18 19" key="1">
    <citation type="submission" date="2015-06" db="EMBL/GenBank/DDBJ databases">
        <title>New insights into the roles of widespread benthic archaea in carbon and nitrogen cycling.</title>
        <authorList>
            <person name="Lazar C.S."/>
            <person name="Baker B.J."/>
            <person name="Seitz K.W."/>
            <person name="Hyde A.S."/>
            <person name="Dick G.J."/>
            <person name="Hinrichs K.-U."/>
            <person name="Teske A.P."/>
        </authorList>
    </citation>
    <scope>NUCLEOTIDE SEQUENCE [LARGE SCALE GENOMIC DNA]</scope>
    <source>
        <strain evidence="18">DG-45</strain>
    </source>
</reference>
<feature type="active site" description="Proton acceptor" evidence="11">
    <location>
        <position position="404"/>
    </location>
</feature>
<evidence type="ECO:0000256" key="1">
    <source>
        <dbReference type="ARBA" id="ARBA00001958"/>
    </source>
</evidence>
<evidence type="ECO:0000256" key="4">
    <source>
        <dbReference type="ARBA" id="ARBA00022749"/>
    </source>
</evidence>
<dbReference type="InterPro" id="IPR005990">
    <property type="entry name" value="IMP_DH"/>
</dbReference>
<keyword evidence="6 13" id="KW-0630">Potassium</keyword>
<dbReference type="GO" id="GO:0046872">
    <property type="term" value="F:metal ion binding"/>
    <property type="evidence" value="ECO:0007669"/>
    <property type="project" value="UniProtKB-KW"/>
</dbReference>
<evidence type="ECO:0000256" key="7">
    <source>
        <dbReference type="ARBA" id="ARBA00023002"/>
    </source>
</evidence>
<evidence type="ECO:0000256" key="15">
    <source>
        <dbReference type="RuleBase" id="RU003927"/>
    </source>
</evidence>
<accession>A0A0M0BS64</accession>
<dbReference type="Pfam" id="PF00478">
    <property type="entry name" value="IMPDH"/>
    <property type="match status" value="1"/>
</dbReference>
<dbReference type="Gene3D" id="3.20.20.70">
    <property type="entry name" value="Aldolase class I"/>
    <property type="match status" value="1"/>
</dbReference>
<dbReference type="InterPro" id="IPR013785">
    <property type="entry name" value="Aldolase_TIM"/>
</dbReference>